<dbReference type="InterPro" id="IPR002826">
    <property type="entry name" value="MptE-like"/>
</dbReference>
<evidence type="ECO:0000313" key="3">
    <source>
        <dbReference type="Proteomes" id="UP000275504"/>
    </source>
</evidence>
<proteinExistence type="predicted"/>
<dbReference type="PANTHER" id="PTHR41786:SF1">
    <property type="entry name" value="6-HYDROXYMETHYLPTERIN DIPHOSPHOKINASE MPTE-LIKE DOMAIN-CONTAINING PROTEIN"/>
    <property type="match status" value="1"/>
</dbReference>
<reference evidence="2 3" key="1">
    <citation type="submission" date="2018-12" db="EMBL/GenBank/DDBJ databases">
        <authorList>
            <consortium name="Pathogen Informatics"/>
        </authorList>
    </citation>
    <scope>NUCLEOTIDE SEQUENCE [LARGE SCALE GENOMIC DNA]</scope>
    <source>
        <strain evidence="2 3">NCTC11951</strain>
    </source>
</reference>
<dbReference type="AlphaFoldDB" id="A0A448JDW2"/>
<feature type="domain" description="6-hydroxymethylpterin diphosphokinase MptE-like" evidence="1">
    <location>
        <begin position="202"/>
        <end position="370"/>
    </location>
</feature>
<evidence type="ECO:0000313" key="2">
    <source>
        <dbReference type="EMBL" id="VEG62846.1"/>
    </source>
</evidence>
<dbReference type="Pfam" id="PF01973">
    <property type="entry name" value="MptE-like"/>
    <property type="match status" value="1"/>
</dbReference>
<accession>A0A448JDW2</accession>
<organism evidence="2 3">
    <name type="scientific">Campylobacter jejuni subsp. doylei</name>
    <dbReference type="NCBI Taxonomy" id="32021"/>
    <lineage>
        <taxon>Bacteria</taxon>
        <taxon>Pseudomonadati</taxon>
        <taxon>Campylobacterota</taxon>
        <taxon>Epsilonproteobacteria</taxon>
        <taxon>Campylobacterales</taxon>
        <taxon>Campylobacteraceae</taxon>
        <taxon>Campylobacter</taxon>
    </lineage>
</organism>
<protein>
    <submittedName>
        <fullName evidence="2">Motility accessory factor</fullName>
    </submittedName>
</protein>
<evidence type="ECO:0000259" key="1">
    <source>
        <dbReference type="Pfam" id="PF01973"/>
    </source>
</evidence>
<name>A0A448JDW2_CAMJU</name>
<dbReference type="PANTHER" id="PTHR41786">
    <property type="entry name" value="MOTILITY ACCESSORY FACTOR MAF"/>
    <property type="match status" value="1"/>
</dbReference>
<dbReference type="EMBL" id="LR134359">
    <property type="protein sequence ID" value="VEG62846.1"/>
    <property type="molecule type" value="Genomic_DNA"/>
</dbReference>
<sequence length="604" mass="69822">MNKILKNNVKALASGVNEPLAQAIKKLMTGGGIINFKWDKGKIFDLKRNVLVYEDSLRESLEHDILKQNLRYPILYIYGMSSIMMLKKLKNHYKTIFVFESEIELFALALSVLDLSKELSKGSIYLIHTKEAKSKLQLMLLFNQKSIYEWLGLYELFVSMPYYEQFYELDISHTRKLCLELIEAEFRSSNPNADFNSTIQTHLLNNIPTMSLHIPFKRLIAERKNLFDVAIVVSAGPSLHKQLPLLKQYQDKACIFCADGALNILENEGIMPDYVTNVDYQNYPLAFFQSTKTQGIFCLDSCTHPQVAEFLNKKALSIILNLNYSNQRLGFDDFGYIDTGCHVSHFSYTLALELGFKTIILIGQNLAYDEKGNSHSKGFALGNRIESELDYPSLEVLAYGGIGSVRTHFTWNDYKMKLEYLFACNSAKAKFYNATEGGVRINYTQELPFEECCKRFLTKKKPDFTLPKPLAPNKNQKLLEQFHTKLNQDYHCALNFLNDAQSLQTMLEQIQNAQKELPLAFLQEVYASIDKFNQALNTNEFFYIEYFRSIFLQRGLHLSRVLILKLEDESSYILHYIQAYGEWLLKFIPILQQQFEKISKILML</sequence>
<dbReference type="Proteomes" id="UP000275504">
    <property type="component" value="Chromosome"/>
</dbReference>
<gene>
    <name evidence="2" type="primary">maf-6</name>
    <name evidence="2" type="ORF">NCTC11951_01997</name>
</gene>